<evidence type="ECO:0000313" key="2">
    <source>
        <dbReference type="Proteomes" id="UP000245622"/>
    </source>
</evidence>
<gene>
    <name evidence="1" type="ORF">CRIB_1333</name>
</gene>
<sequence length="397" mass="46547">MNNEQKKILEEFLLDIDILDKLDGYMNKFNVFDVLKISKMEIRHSNMLAWLLNPKETHGLGDTFLRKFLQHCAKSYNTQNNDFKIDIIKASLMDCDDFLVSREWNNIDVLLVSSSNKIVICLENKIFSKESKHQLKKYLDIVNKRYPDYKKAFIFLTPEGDMPSDEENWISVNYSEVLSMLESSMELKKEYINPSVEIFLEQYKHMIRRDIIMDEELVAICTEIYNKHQKALDLIYEYKQDNDMQIKKIIEDILAKYDDIEMDHSVKTSIRFYTKTIDNVIPKCGESWTKSNRILLYEFQNKGGKIVLKLILGPVKDNDSDIRERIFELANENKNIFKGKVNKLTPKYTQIYAVPVISKEVMEGGDMEAIGNDIDTFVSRFVNEDMKKVDDIIKGLL</sequence>
<dbReference type="Pfam" id="PF14281">
    <property type="entry name" value="PDDEXK_4"/>
    <property type="match status" value="1"/>
</dbReference>
<dbReference type="AlphaFoldDB" id="A0A1V1I116"/>
<keyword evidence="2" id="KW-1185">Reference proteome</keyword>
<protein>
    <submittedName>
        <fullName evidence="1">PD-(D/E)XK nuclease protein</fullName>
    </submittedName>
</protein>
<organism evidence="1 2">
    <name type="scientific">Romboutsia ilealis</name>
    <dbReference type="NCBI Taxonomy" id="1115758"/>
    <lineage>
        <taxon>Bacteria</taxon>
        <taxon>Bacillati</taxon>
        <taxon>Bacillota</taxon>
        <taxon>Clostridia</taxon>
        <taxon>Peptostreptococcales</taxon>
        <taxon>Peptostreptococcaceae</taxon>
        <taxon>Romboutsia</taxon>
    </lineage>
</organism>
<dbReference type="GeneID" id="82205370"/>
<dbReference type="RefSeq" id="WP_180703612.1">
    <property type="nucleotide sequence ID" value="NZ_LN555523.1"/>
</dbReference>
<dbReference type="EMBL" id="LN555523">
    <property type="protein sequence ID" value="CED93942.1"/>
    <property type="molecule type" value="Genomic_DNA"/>
</dbReference>
<dbReference type="InterPro" id="IPR029470">
    <property type="entry name" value="PDDEXK_4"/>
</dbReference>
<reference evidence="1 2" key="1">
    <citation type="submission" date="2014-04" db="EMBL/GenBank/DDBJ databases">
        <authorList>
            <person name="Hornung B.V."/>
        </authorList>
    </citation>
    <scope>NUCLEOTIDE SEQUENCE [LARGE SCALE GENOMIC DNA]</scope>
    <source>
        <strain evidence="1 2">CRIB</strain>
    </source>
</reference>
<dbReference type="Proteomes" id="UP000245622">
    <property type="component" value="Chromosome 1"/>
</dbReference>
<dbReference type="KEGG" id="ril:CRIB_1333"/>
<accession>A0A1V1I116</accession>
<evidence type="ECO:0000313" key="1">
    <source>
        <dbReference type="EMBL" id="CED93942.1"/>
    </source>
</evidence>
<proteinExistence type="predicted"/>
<name>A0A1V1I116_9FIRM</name>